<sequence>MALLFPPPLVVVMFAGLMWQLARHLPFGGFAFALQRPLAALVLLAGLGLMAAAAWTLLRARTTVNPLKPERTTRLVTHGVFAHSRNPIYLGDALLLLALALGLGNWLNFLLLPLFVAFIDRFQIAPEEHALQRLFGDEFRAYCMRVRRWL</sequence>
<gene>
    <name evidence="6" type="ORF">SAMN05216201_12237</name>
</gene>
<feature type="transmembrane region" description="Helical" evidence="5">
    <location>
        <begin position="93"/>
        <end position="119"/>
    </location>
</feature>
<accession>A0A1H7CF44</accession>
<dbReference type="Pfam" id="PF04191">
    <property type="entry name" value="PEMT"/>
    <property type="match status" value="1"/>
</dbReference>
<keyword evidence="6" id="KW-0489">Methyltransferase</keyword>
<dbReference type="Gene3D" id="1.20.120.1630">
    <property type="match status" value="1"/>
</dbReference>
<keyword evidence="7" id="KW-1185">Reference proteome</keyword>
<evidence type="ECO:0000256" key="3">
    <source>
        <dbReference type="ARBA" id="ARBA00022989"/>
    </source>
</evidence>
<dbReference type="AlphaFoldDB" id="A0A1H7CF44"/>
<feature type="transmembrane region" description="Helical" evidence="5">
    <location>
        <begin position="6"/>
        <end position="26"/>
    </location>
</feature>
<evidence type="ECO:0000256" key="5">
    <source>
        <dbReference type="SAM" id="Phobius"/>
    </source>
</evidence>
<evidence type="ECO:0000313" key="7">
    <source>
        <dbReference type="Proteomes" id="UP000242930"/>
    </source>
</evidence>
<evidence type="ECO:0000313" key="6">
    <source>
        <dbReference type="EMBL" id="SEJ85722.1"/>
    </source>
</evidence>
<dbReference type="InterPro" id="IPR007318">
    <property type="entry name" value="Phopholipid_MeTrfase"/>
</dbReference>
<protein>
    <submittedName>
        <fullName evidence="6">Protein-S-isoprenylcysteine O-methyltransferase Ste14</fullName>
    </submittedName>
</protein>
<name>A0A1H7CF44_9PSED</name>
<keyword evidence="3 5" id="KW-1133">Transmembrane helix</keyword>
<dbReference type="PANTHER" id="PTHR12714:SF24">
    <property type="entry name" value="SLR1182 PROTEIN"/>
    <property type="match status" value="1"/>
</dbReference>
<evidence type="ECO:0000256" key="1">
    <source>
        <dbReference type="ARBA" id="ARBA00004127"/>
    </source>
</evidence>
<dbReference type="GO" id="GO:0012505">
    <property type="term" value="C:endomembrane system"/>
    <property type="evidence" value="ECO:0007669"/>
    <property type="project" value="UniProtKB-SubCell"/>
</dbReference>
<feature type="transmembrane region" description="Helical" evidence="5">
    <location>
        <begin position="38"/>
        <end position="58"/>
    </location>
</feature>
<keyword evidence="6" id="KW-0808">Transferase</keyword>
<reference evidence="7" key="1">
    <citation type="submission" date="2016-10" db="EMBL/GenBank/DDBJ databases">
        <authorList>
            <person name="Varghese N."/>
            <person name="Submissions S."/>
        </authorList>
    </citation>
    <scope>NUCLEOTIDE SEQUENCE [LARGE SCALE GENOMIC DNA]</scope>
    <source>
        <strain evidence="7">LMG 25967</strain>
    </source>
</reference>
<keyword evidence="4 5" id="KW-0472">Membrane</keyword>
<dbReference type="GO" id="GO:0008168">
    <property type="term" value="F:methyltransferase activity"/>
    <property type="evidence" value="ECO:0007669"/>
    <property type="project" value="UniProtKB-KW"/>
</dbReference>
<evidence type="ECO:0000256" key="4">
    <source>
        <dbReference type="ARBA" id="ARBA00023136"/>
    </source>
</evidence>
<organism evidence="6 7">
    <name type="scientific">Pseudomonas linyingensis</name>
    <dbReference type="NCBI Taxonomy" id="915471"/>
    <lineage>
        <taxon>Bacteria</taxon>
        <taxon>Pseudomonadati</taxon>
        <taxon>Pseudomonadota</taxon>
        <taxon>Gammaproteobacteria</taxon>
        <taxon>Pseudomonadales</taxon>
        <taxon>Pseudomonadaceae</taxon>
        <taxon>Pseudomonas</taxon>
    </lineage>
</organism>
<dbReference type="GO" id="GO:0032259">
    <property type="term" value="P:methylation"/>
    <property type="evidence" value="ECO:0007669"/>
    <property type="project" value="UniProtKB-KW"/>
</dbReference>
<dbReference type="STRING" id="915471.SAMN05216201_12237"/>
<dbReference type="RefSeq" id="WP_090313358.1">
    <property type="nucleotide sequence ID" value="NZ_FNZE01000022.1"/>
</dbReference>
<dbReference type="OrthoDB" id="9811969at2"/>
<dbReference type="EMBL" id="FNZE01000022">
    <property type="protein sequence ID" value="SEJ85722.1"/>
    <property type="molecule type" value="Genomic_DNA"/>
</dbReference>
<evidence type="ECO:0000256" key="2">
    <source>
        <dbReference type="ARBA" id="ARBA00022692"/>
    </source>
</evidence>
<dbReference type="Proteomes" id="UP000242930">
    <property type="component" value="Unassembled WGS sequence"/>
</dbReference>
<dbReference type="PANTHER" id="PTHR12714">
    <property type="entry name" value="PROTEIN-S ISOPRENYLCYSTEINE O-METHYLTRANSFERASE"/>
    <property type="match status" value="1"/>
</dbReference>
<comment type="subcellular location">
    <subcellularLocation>
        <location evidence="1">Endomembrane system</location>
        <topology evidence="1">Multi-pass membrane protein</topology>
    </subcellularLocation>
</comment>
<keyword evidence="2 5" id="KW-0812">Transmembrane</keyword>
<proteinExistence type="predicted"/>